<dbReference type="EMBL" id="BOQL01000024">
    <property type="protein sequence ID" value="GIM68042.1"/>
    <property type="molecule type" value="Genomic_DNA"/>
</dbReference>
<protein>
    <submittedName>
        <fullName evidence="2">Uncharacterized protein</fullName>
    </submittedName>
</protein>
<evidence type="ECO:0000256" key="1">
    <source>
        <dbReference type="SAM" id="MobiDB-lite"/>
    </source>
</evidence>
<feature type="region of interest" description="Disordered" evidence="1">
    <location>
        <begin position="1"/>
        <end position="32"/>
    </location>
</feature>
<name>A0A919SAK7_9ACTN</name>
<dbReference type="Proteomes" id="UP000681340">
    <property type="component" value="Unassembled WGS sequence"/>
</dbReference>
<accession>A0A919SAK7</accession>
<sequence>MPTGVPTAARSVTPGPGRSSFDHPRHGRAAGHTATVPDLYAMGFRSVLTLEEGGHCCGVKFPLTFASLPSPVTFAR</sequence>
<evidence type="ECO:0000313" key="3">
    <source>
        <dbReference type="Proteomes" id="UP000681340"/>
    </source>
</evidence>
<comment type="caution">
    <text evidence="2">The sequence shown here is derived from an EMBL/GenBank/DDBJ whole genome shotgun (WGS) entry which is preliminary data.</text>
</comment>
<dbReference type="AlphaFoldDB" id="A0A919SAK7"/>
<organism evidence="2 3">
    <name type="scientific">Actinoplanes auranticolor</name>
    <dbReference type="NCBI Taxonomy" id="47988"/>
    <lineage>
        <taxon>Bacteria</taxon>
        <taxon>Bacillati</taxon>
        <taxon>Actinomycetota</taxon>
        <taxon>Actinomycetes</taxon>
        <taxon>Micromonosporales</taxon>
        <taxon>Micromonosporaceae</taxon>
        <taxon>Actinoplanes</taxon>
    </lineage>
</organism>
<keyword evidence="3" id="KW-1185">Reference proteome</keyword>
<proteinExistence type="predicted"/>
<gene>
    <name evidence="2" type="ORF">Aau02nite_29850</name>
</gene>
<evidence type="ECO:0000313" key="2">
    <source>
        <dbReference type="EMBL" id="GIM68042.1"/>
    </source>
</evidence>
<reference evidence="2" key="1">
    <citation type="submission" date="2021-03" db="EMBL/GenBank/DDBJ databases">
        <title>Whole genome shotgun sequence of Actinoplanes auranticolor NBRC 12245.</title>
        <authorList>
            <person name="Komaki H."/>
            <person name="Tamura T."/>
        </authorList>
    </citation>
    <scope>NUCLEOTIDE SEQUENCE</scope>
    <source>
        <strain evidence="2">NBRC 12245</strain>
    </source>
</reference>